<organism evidence="1">
    <name type="scientific">marine metagenome</name>
    <dbReference type="NCBI Taxonomy" id="408172"/>
    <lineage>
        <taxon>unclassified sequences</taxon>
        <taxon>metagenomes</taxon>
        <taxon>ecological metagenomes</taxon>
    </lineage>
</organism>
<dbReference type="PROSITE" id="PS51257">
    <property type="entry name" value="PROKAR_LIPOPROTEIN"/>
    <property type="match status" value="1"/>
</dbReference>
<name>A0A382Z7C7_9ZZZZ</name>
<dbReference type="PROSITE" id="PS50005">
    <property type="entry name" value="TPR"/>
    <property type="match status" value="1"/>
</dbReference>
<gene>
    <name evidence="1" type="ORF">METZ01_LOCUS443963</name>
</gene>
<accession>A0A382Z7C7</accession>
<reference evidence="1" key="1">
    <citation type="submission" date="2018-05" db="EMBL/GenBank/DDBJ databases">
        <authorList>
            <person name="Lanie J.A."/>
            <person name="Ng W.-L."/>
            <person name="Kazmierczak K.M."/>
            <person name="Andrzejewski T.M."/>
            <person name="Davidsen T.M."/>
            <person name="Wayne K.J."/>
            <person name="Tettelin H."/>
            <person name="Glass J.I."/>
            <person name="Rusch D."/>
            <person name="Podicherti R."/>
            <person name="Tsui H.-C.T."/>
            <person name="Winkler M.E."/>
        </authorList>
    </citation>
    <scope>NUCLEOTIDE SEQUENCE</scope>
</reference>
<feature type="non-terminal residue" evidence="1">
    <location>
        <position position="167"/>
    </location>
</feature>
<dbReference type="EMBL" id="UINC01181420">
    <property type="protein sequence ID" value="SVD91109.1"/>
    <property type="molecule type" value="Genomic_DNA"/>
</dbReference>
<dbReference type="SUPFAM" id="SSF48452">
    <property type="entry name" value="TPR-like"/>
    <property type="match status" value="1"/>
</dbReference>
<evidence type="ECO:0008006" key="2">
    <source>
        <dbReference type="Google" id="ProtNLM"/>
    </source>
</evidence>
<dbReference type="AlphaFoldDB" id="A0A382Z7C7"/>
<dbReference type="InterPro" id="IPR019734">
    <property type="entry name" value="TPR_rpt"/>
</dbReference>
<dbReference type="InterPro" id="IPR011990">
    <property type="entry name" value="TPR-like_helical_dom_sf"/>
</dbReference>
<evidence type="ECO:0000313" key="1">
    <source>
        <dbReference type="EMBL" id="SVD91109.1"/>
    </source>
</evidence>
<dbReference type="PROSITE" id="PS50293">
    <property type="entry name" value="TPR_REGION"/>
    <property type="match status" value="1"/>
</dbReference>
<sequence length="167" mass="19035">MKLFNCKTILPLAFLLIVGCSKSTDVDFPITSSSEAAKELYKKAWYYWDQGDGLKGWELMEEALSLDPDFILANLYVPTTDPNKWKEYKDRAKENSKNGNDYEKLAVKMWVAGRESRSMDYINLCKELVSKYPSSSQSYVMLGDAYTGVKDFDNAIANYEKALDINS</sequence>
<protein>
    <recommendedName>
        <fullName evidence="2">Tetratricopeptide repeat protein</fullName>
    </recommendedName>
</protein>
<dbReference type="Gene3D" id="1.25.40.10">
    <property type="entry name" value="Tetratricopeptide repeat domain"/>
    <property type="match status" value="1"/>
</dbReference>
<proteinExistence type="predicted"/>
<dbReference type="Pfam" id="PF13181">
    <property type="entry name" value="TPR_8"/>
    <property type="match status" value="1"/>
</dbReference>